<feature type="transmembrane region" description="Helical" evidence="1">
    <location>
        <begin position="34"/>
        <end position="57"/>
    </location>
</feature>
<dbReference type="EMBL" id="LAZR01025476">
    <property type="protein sequence ID" value="KKL71809.1"/>
    <property type="molecule type" value="Genomic_DNA"/>
</dbReference>
<feature type="transmembrane region" description="Helical" evidence="1">
    <location>
        <begin position="179"/>
        <end position="201"/>
    </location>
</feature>
<feature type="transmembrane region" description="Helical" evidence="1">
    <location>
        <begin position="153"/>
        <end position="173"/>
    </location>
</feature>
<feature type="transmembrane region" description="Helical" evidence="1">
    <location>
        <begin position="90"/>
        <end position="113"/>
    </location>
</feature>
<organism evidence="2">
    <name type="scientific">marine sediment metagenome</name>
    <dbReference type="NCBI Taxonomy" id="412755"/>
    <lineage>
        <taxon>unclassified sequences</taxon>
        <taxon>metagenomes</taxon>
        <taxon>ecological metagenomes</taxon>
    </lineage>
</organism>
<sequence>MIIPEDNFAYGFVFNLYSGSKFKFLVNIENSFSLSYVFILLISFGIPLLYYIFYLFLSNFKKLITKINDFGIKMCKIFHRIIIKVISKKFFSVLLLIIIYSSLFIVDWVFFPFLKEEGILILFELVLGTLIFIINIFLFIFGIKYYSFKDKKLIYYLLAILSCSVIFNILFLIRNYYLGIYVLVYRFSSIFILFNLIIIEHSFFKNFMKKNKIFNMGLVVLLLFIGVFYSLRTLSFG</sequence>
<proteinExistence type="predicted"/>
<keyword evidence="1" id="KW-0472">Membrane</keyword>
<name>A0A0F9ECZ0_9ZZZZ</name>
<accession>A0A0F9ECZ0</accession>
<feature type="transmembrane region" description="Helical" evidence="1">
    <location>
        <begin position="213"/>
        <end position="231"/>
    </location>
</feature>
<reference evidence="2" key="1">
    <citation type="journal article" date="2015" name="Nature">
        <title>Complex archaea that bridge the gap between prokaryotes and eukaryotes.</title>
        <authorList>
            <person name="Spang A."/>
            <person name="Saw J.H."/>
            <person name="Jorgensen S.L."/>
            <person name="Zaremba-Niedzwiedzka K."/>
            <person name="Martijn J."/>
            <person name="Lind A.E."/>
            <person name="van Eijk R."/>
            <person name="Schleper C."/>
            <person name="Guy L."/>
            <person name="Ettema T.J."/>
        </authorList>
    </citation>
    <scope>NUCLEOTIDE SEQUENCE</scope>
</reference>
<keyword evidence="1" id="KW-1133">Transmembrane helix</keyword>
<gene>
    <name evidence="2" type="ORF">LCGC14_2091210</name>
</gene>
<comment type="caution">
    <text evidence="2">The sequence shown here is derived from an EMBL/GenBank/DDBJ whole genome shotgun (WGS) entry which is preliminary data.</text>
</comment>
<keyword evidence="1" id="KW-0812">Transmembrane</keyword>
<evidence type="ECO:0000313" key="2">
    <source>
        <dbReference type="EMBL" id="KKL71809.1"/>
    </source>
</evidence>
<feature type="transmembrane region" description="Helical" evidence="1">
    <location>
        <begin position="119"/>
        <end position="141"/>
    </location>
</feature>
<evidence type="ECO:0000256" key="1">
    <source>
        <dbReference type="SAM" id="Phobius"/>
    </source>
</evidence>
<dbReference type="AlphaFoldDB" id="A0A0F9ECZ0"/>
<protein>
    <submittedName>
        <fullName evidence="2">Uncharacterized protein</fullName>
    </submittedName>
</protein>